<sequence>MHPIESDIFVTAEECTKPPFKHWVYFSDKCSNAEADDDRVIHDSSKGISLLFDRLRASVAEREAVVADMLSDLEIPFSIDVGENDVDNLLWNELNPYGDSSLYDMDERETLYGGLNSVVERVSRIAADLVHGDTDRNLAAMNIWIERCSTVPHEEFQRPYVARCVEHHDSTVGGHCVETARPVKSINGLINSRKEVLIQLLLQESGNQAADERDQPHFLRLSS</sequence>
<dbReference type="EMBL" id="KE345823">
    <property type="protein sequence ID" value="EXC17860.1"/>
    <property type="molecule type" value="Genomic_DNA"/>
</dbReference>
<gene>
    <name evidence="1" type="ORF">L484_023216</name>
</gene>
<evidence type="ECO:0000313" key="1">
    <source>
        <dbReference type="EMBL" id="EXC17860.1"/>
    </source>
</evidence>
<reference evidence="2" key="1">
    <citation type="submission" date="2013-01" db="EMBL/GenBank/DDBJ databases">
        <title>Draft Genome Sequence of a Mulberry Tree, Morus notabilis C.K. Schneid.</title>
        <authorList>
            <person name="He N."/>
            <person name="Zhao S."/>
        </authorList>
    </citation>
    <scope>NUCLEOTIDE SEQUENCE</scope>
</reference>
<name>W9S6T8_9ROSA</name>
<accession>W9S6T8</accession>
<dbReference type="AlphaFoldDB" id="W9S6T8"/>
<proteinExistence type="predicted"/>
<evidence type="ECO:0000313" key="2">
    <source>
        <dbReference type="Proteomes" id="UP000030645"/>
    </source>
</evidence>
<organism evidence="1 2">
    <name type="scientific">Morus notabilis</name>
    <dbReference type="NCBI Taxonomy" id="981085"/>
    <lineage>
        <taxon>Eukaryota</taxon>
        <taxon>Viridiplantae</taxon>
        <taxon>Streptophyta</taxon>
        <taxon>Embryophyta</taxon>
        <taxon>Tracheophyta</taxon>
        <taxon>Spermatophyta</taxon>
        <taxon>Magnoliopsida</taxon>
        <taxon>eudicotyledons</taxon>
        <taxon>Gunneridae</taxon>
        <taxon>Pentapetalae</taxon>
        <taxon>rosids</taxon>
        <taxon>fabids</taxon>
        <taxon>Rosales</taxon>
        <taxon>Moraceae</taxon>
        <taxon>Moreae</taxon>
        <taxon>Morus</taxon>
    </lineage>
</organism>
<protein>
    <submittedName>
        <fullName evidence="1">Uncharacterized protein</fullName>
    </submittedName>
</protein>
<dbReference type="Proteomes" id="UP000030645">
    <property type="component" value="Unassembled WGS sequence"/>
</dbReference>
<keyword evidence="2" id="KW-1185">Reference proteome</keyword>